<feature type="transmembrane region" description="Helical" evidence="17">
    <location>
        <begin position="237"/>
        <end position="255"/>
    </location>
</feature>
<feature type="domain" description="NADH:quinone oxidoreductase/Mrp antiporter transmembrane" evidence="18">
    <location>
        <begin position="23"/>
        <end position="288"/>
    </location>
</feature>
<gene>
    <name evidence="21" type="primary">ND2</name>
</gene>
<protein>
    <recommendedName>
        <fullName evidence="4 17">NADH-ubiquinone oxidoreductase chain 2</fullName>
        <ecNumber evidence="3 17">7.1.1.2</ecNumber>
    </recommendedName>
</protein>
<geneLocation type="mitochondrion" evidence="21"/>
<feature type="transmembrane region" description="Helical" evidence="17">
    <location>
        <begin position="205"/>
        <end position="225"/>
    </location>
</feature>
<feature type="transmembrane region" description="Helical" evidence="17">
    <location>
        <begin position="91"/>
        <end position="115"/>
    </location>
</feature>
<evidence type="ECO:0000259" key="18">
    <source>
        <dbReference type="Pfam" id="PF00361"/>
    </source>
</evidence>
<evidence type="ECO:0000256" key="6">
    <source>
        <dbReference type="ARBA" id="ARBA00022660"/>
    </source>
</evidence>
<comment type="subcellular location">
    <subcellularLocation>
        <location evidence="1 17">Mitochondrion inner membrane</location>
        <topology evidence="1 17">Multi-pass membrane protein</topology>
    </subcellularLocation>
</comment>
<evidence type="ECO:0000313" key="20">
    <source>
        <dbReference type="EMBL" id="AAX97512.1"/>
    </source>
</evidence>
<sequence>MSPYALSVMLSSLSLGTLMTFISHHWFLAWMGLEINTLAIIPLMTKLHHPRATESATKYFLIQASASALILFSSTINAWLTGEWTILNMEIPLSLTMITIALAMKLGIAPFHLWMPDVLQGLNLMTGLIMSTWQKMAPLALLLLLHQQLNSNLLMIMALLSTIVGGWGGLNQTQLRKIMAYSSIAHIGWMLLVLTFLPHLTAMNFMMYLLMTSSMFIMLINFSALNINKLSTSWIKTPILTSMMMILLMSLGGLPPTSGFIPKWLILQEITKQNYMFMAITVALTALLSLFFYLRLSYTVSLTTSPNMSNSKFIWRLKTKPIYLLSMVTVLSIMLLPITPLMTNIY</sequence>
<keyword evidence="9 17" id="KW-1278">Translocase</keyword>
<dbReference type="GO" id="GO:0008137">
    <property type="term" value="F:NADH dehydrogenase (ubiquinone) activity"/>
    <property type="evidence" value="ECO:0007669"/>
    <property type="project" value="UniProtKB-EC"/>
</dbReference>
<evidence type="ECO:0000256" key="11">
    <source>
        <dbReference type="ARBA" id="ARBA00022989"/>
    </source>
</evidence>
<dbReference type="Pfam" id="PF00361">
    <property type="entry name" value="Proton_antipo_M"/>
    <property type="match status" value="1"/>
</dbReference>
<dbReference type="InterPro" id="IPR001750">
    <property type="entry name" value="ND/Mrp_TM"/>
</dbReference>
<comment type="similarity">
    <text evidence="2 17">Belongs to the complex I subunit 2 family.</text>
</comment>
<keyword evidence="5" id="KW-0813">Transport</keyword>
<keyword evidence="12 17" id="KW-0520">NAD</keyword>
<dbReference type="GO" id="GO:0005743">
    <property type="term" value="C:mitochondrial inner membrane"/>
    <property type="evidence" value="ECO:0007669"/>
    <property type="project" value="UniProtKB-SubCell"/>
</dbReference>
<evidence type="ECO:0000256" key="9">
    <source>
        <dbReference type="ARBA" id="ARBA00022967"/>
    </source>
</evidence>
<evidence type="ECO:0000256" key="15">
    <source>
        <dbReference type="ARBA" id="ARBA00023136"/>
    </source>
</evidence>
<comment type="catalytic activity">
    <reaction evidence="16 17">
        <text>a ubiquinone + NADH + 5 H(+)(in) = a ubiquinol + NAD(+) + 4 H(+)(out)</text>
        <dbReference type="Rhea" id="RHEA:29091"/>
        <dbReference type="Rhea" id="RHEA-COMP:9565"/>
        <dbReference type="Rhea" id="RHEA-COMP:9566"/>
        <dbReference type="ChEBI" id="CHEBI:15378"/>
        <dbReference type="ChEBI" id="CHEBI:16389"/>
        <dbReference type="ChEBI" id="CHEBI:17976"/>
        <dbReference type="ChEBI" id="CHEBI:57540"/>
        <dbReference type="ChEBI" id="CHEBI:57945"/>
        <dbReference type="EC" id="7.1.1.2"/>
    </reaction>
</comment>
<evidence type="ECO:0000256" key="4">
    <source>
        <dbReference type="ARBA" id="ARBA00021008"/>
    </source>
</evidence>
<dbReference type="EMBL" id="AY915921">
    <property type="protein sequence ID" value="AAX97512.1"/>
    <property type="molecule type" value="Genomic_DNA"/>
</dbReference>
<dbReference type="AlphaFoldDB" id="Q2TF61"/>
<accession>Q2TF61</accession>
<feature type="transmembrane region" description="Helical" evidence="17">
    <location>
        <begin position="151"/>
        <end position="171"/>
    </location>
</feature>
<evidence type="ECO:0000259" key="19">
    <source>
        <dbReference type="Pfam" id="PF06444"/>
    </source>
</evidence>
<dbReference type="EC" id="7.1.1.2" evidence="3 17"/>
<evidence type="ECO:0000256" key="12">
    <source>
        <dbReference type="ARBA" id="ARBA00023027"/>
    </source>
</evidence>
<evidence type="ECO:0000256" key="14">
    <source>
        <dbReference type="ARBA" id="ARBA00023128"/>
    </source>
</evidence>
<evidence type="ECO:0000256" key="17">
    <source>
        <dbReference type="RuleBase" id="RU003403"/>
    </source>
</evidence>
<dbReference type="PRINTS" id="PR01436">
    <property type="entry name" value="NADHDHGNASE2"/>
</dbReference>
<feature type="domain" description="NADH dehydrogenase subunit 2 C-terminal" evidence="19">
    <location>
        <begin position="290"/>
        <end position="342"/>
    </location>
</feature>
<dbReference type="InterPro" id="IPR010933">
    <property type="entry name" value="NADH_DH_su2_C"/>
</dbReference>
<dbReference type="InterPro" id="IPR050175">
    <property type="entry name" value="Complex_I_Subunit_2"/>
</dbReference>
<feature type="transmembrane region" description="Helical" evidence="17">
    <location>
        <begin position="275"/>
        <end position="294"/>
    </location>
</feature>
<evidence type="ECO:0000256" key="7">
    <source>
        <dbReference type="ARBA" id="ARBA00022692"/>
    </source>
</evidence>
<feature type="transmembrane region" description="Helical" evidence="17">
    <location>
        <begin position="178"/>
        <end position="199"/>
    </location>
</feature>
<reference evidence="21" key="2">
    <citation type="submission" date="2005-01" db="EMBL/GenBank/DDBJ databases">
        <title>Phylogenetic Relationships among Salamander Families: Analyses of Mitochondrial and Nuclear Genomic Data.</title>
        <authorList>
            <person name="Weisrock D.W."/>
            <person name="Harmon L.J."/>
            <person name="Larson A."/>
        </authorList>
    </citation>
    <scope>NUCLEOTIDE SEQUENCE</scope>
</reference>
<feature type="transmembrane region" description="Helical" evidence="17">
    <location>
        <begin position="322"/>
        <end position="342"/>
    </location>
</feature>
<evidence type="ECO:0000256" key="8">
    <source>
        <dbReference type="ARBA" id="ARBA00022792"/>
    </source>
</evidence>
<evidence type="ECO:0000256" key="2">
    <source>
        <dbReference type="ARBA" id="ARBA00007012"/>
    </source>
</evidence>
<keyword evidence="8 17" id="KW-0999">Mitochondrion inner membrane</keyword>
<dbReference type="EMBL" id="AY916033">
    <property type="protein sequence ID" value="AAX97659.1"/>
    <property type="molecule type" value="Genomic_DNA"/>
</dbReference>
<dbReference type="InterPro" id="IPR003917">
    <property type="entry name" value="NADH_UbQ_OxRdtase_chain2"/>
</dbReference>
<keyword evidence="11 17" id="KW-1133">Transmembrane helix</keyword>
<keyword evidence="6 17" id="KW-0679">Respiratory chain</keyword>
<evidence type="ECO:0000313" key="21">
    <source>
        <dbReference type="EMBL" id="AAX97659.1"/>
    </source>
</evidence>
<dbReference type="PANTHER" id="PTHR46552:SF1">
    <property type="entry name" value="NADH-UBIQUINONE OXIDOREDUCTASE CHAIN 2"/>
    <property type="match status" value="1"/>
</dbReference>
<comment type="function">
    <text evidence="17">Core subunit of the mitochondrial membrane respiratory chain NADH dehydrogenase (Complex I) which catalyzes electron transfer from NADH through the respiratory chain, using ubiquinone as an electron acceptor. Essential for the catalytic activity and assembly of complex I.</text>
</comment>
<evidence type="ECO:0000256" key="16">
    <source>
        <dbReference type="ARBA" id="ARBA00049551"/>
    </source>
</evidence>
<evidence type="ECO:0000256" key="1">
    <source>
        <dbReference type="ARBA" id="ARBA00004448"/>
    </source>
</evidence>
<keyword evidence="13 17" id="KW-0830">Ubiquinone</keyword>
<dbReference type="PANTHER" id="PTHR46552">
    <property type="entry name" value="NADH-UBIQUINONE OXIDOREDUCTASE CHAIN 2"/>
    <property type="match status" value="1"/>
</dbReference>
<dbReference type="GO" id="GO:0006120">
    <property type="term" value="P:mitochondrial electron transport, NADH to ubiquinone"/>
    <property type="evidence" value="ECO:0007669"/>
    <property type="project" value="InterPro"/>
</dbReference>
<evidence type="ECO:0000256" key="3">
    <source>
        <dbReference type="ARBA" id="ARBA00012944"/>
    </source>
</evidence>
<reference evidence="20" key="1">
    <citation type="submission" date="2005-01" db="EMBL/GenBank/DDBJ databases">
        <title>Molecular Phylogenetics of the Hynobiide (Amphibia: Caudata): Evidence for an Old Northern Asian Fauna.</title>
        <authorList>
            <person name="Macey J.R."/>
            <person name="Weisrock D.W."/>
            <person name="Fang Z."/>
            <person name="Matsui M."/>
            <person name="Larson A."/>
            <person name="Papenfuss T.J."/>
        </authorList>
    </citation>
    <scope>NUCLEOTIDE SEQUENCE</scope>
</reference>
<keyword evidence="15 17" id="KW-0472">Membrane</keyword>
<organism evidence="21">
    <name type="scientific">Onychodactylus fischeri</name>
    <name type="common">Fischer's clawed salamander</name>
    <dbReference type="NCBI Taxonomy" id="113382"/>
    <lineage>
        <taxon>Eukaryota</taxon>
        <taxon>Metazoa</taxon>
        <taxon>Chordata</taxon>
        <taxon>Craniata</taxon>
        <taxon>Vertebrata</taxon>
        <taxon>Euteleostomi</taxon>
        <taxon>Amphibia</taxon>
        <taxon>Batrachia</taxon>
        <taxon>Caudata</taxon>
        <taxon>Cryptobranchoidea</taxon>
        <taxon>Hynobiidae</taxon>
        <taxon>Onychodactylus</taxon>
    </lineage>
</organism>
<evidence type="ECO:0000256" key="13">
    <source>
        <dbReference type="ARBA" id="ARBA00023075"/>
    </source>
</evidence>
<name>Q2TF61_ONYFI</name>
<evidence type="ECO:0000256" key="10">
    <source>
        <dbReference type="ARBA" id="ARBA00022982"/>
    </source>
</evidence>
<dbReference type="Pfam" id="PF06444">
    <property type="entry name" value="NADH_dehy_S2_C"/>
    <property type="match status" value="1"/>
</dbReference>
<proteinExistence type="inferred from homology"/>
<keyword evidence="14 17" id="KW-0496">Mitochondrion</keyword>
<keyword evidence="10 17" id="KW-0249">Electron transport</keyword>
<keyword evidence="7 17" id="KW-0812">Transmembrane</keyword>
<feature type="transmembrane region" description="Helical" evidence="17">
    <location>
        <begin position="59"/>
        <end position="79"/>
    </location>
</feature>
<evidence type="ECO:0000256" key="5">
    <source>
        <dbReference type="ARBA" id="ARBA00022448"/>
    </source>
</evidence>